<evidence type="ECO:0000256" key="5">
    <source>
        <dbReference type="SAM" id="MobiDB-lite"/>
    </source>
</evidence>
<dbReference type="InterPro" id="IPR013783">
    <property type="entry name" value="Ig-like_fold"/>
</dbReference>
<dbReference type="InterPro" id="IPR007110">
    <property type="entry name" value="Ig-like_dom"/>
</dbReference>
<keyword evidence="9" id="KW-1185">Reference proteome</keyword>
<accession>A0A8C0ZJ09</accession>
<feature type="domain" description="Ig-like" evidence="7">
    <location>
        <begin position="344"/>
        <end position="436"/>
    </location>
</feature>
<dbReference type="Pfam" id="PF07654">
    <property type="entry name" value="C1-set"/>
    <property type="match status" value="2"/>
</dbReference>
<keyword evidence="6" id="KW-0472">Membrane</keyword>
<feature type="region of interest" description="Disordered" evidence="5">
    <location>
        <begin position="227"/>
        <end position="255"/>
    </location>
</feature>
<reference evidence="8" key="1">
    <citation type="submission" date="2025-08" db="UniProtKB">
        <authorList>
            <consortium name="Ensembl"/>
        </authorList>
    </citation>
    <scope>IDENTIFICATION</scope>
</reference>
<dbReference type="PROSITE" id="PS50835">
    <property type="entry name" value="IG_LIKE"/>
    <property type="match status" value="3"/>
</dbReference>
<protein>
    <submittedName>
        <fullName evidence="8">Tyrosine-protein phosphatase non-receptor type substrate 1-like</fullName>
    </submittedName>
</protein>
<dbReference type="Proteomes" id="UP000694410">
    <property type="component" value="Unplaced"/>
</dbReference>
<dbReference type="PANTHER" id="PTHR19971">
    <property type="entry name" value="SIGNAL-REGULATORY PROTEIN BETA"/>
    <property type="match status" value="1"/>
</dbReference>
<evidence type="ECO:0000259" key="7">
    <source>
        <dbReference type="PROSITE" id="PS50835"/>
    </source>
</evidence>
<dbReference type="InterPro" id="IPR051755">
    <property type="entry name" value="Ig-like_CS_Receptor"/>
</dbReference>
<dbReference type="FunFam" id="2.60.40.10:FF:000295">
    <property type="entry name" value="Tyrosine-protein phosphatase non-receptor type substrate 1"/>
    <property type="match status" value="1"/>
</dbReference>
<feature type="region of interest" description="Disordered" evidence="5">
    <location>
        <begin position="568"/>
        <end position="594"/>
    </location>
</feature>
<dbReference type="Ensembl" id="ENSCCET00000036592.1">
    <property type="protein sequence ID" value="ENSCCEP00000024342.1"/>
    <property type="gene ID" value="ENSCCEG00000021656.1"/>
</dbReference>
<feature type="domain" description="Ig-like" evidence="7">
    <location>
        <begin position="117"/>
        <end position="212"/>
    </location>
</feature>
<keyword evidence="6" id="KW-1133">Transmembrane helix</keyword>
<evidence type="ECO:0000256" key="1">
    <source>
        <dbReference type="ARBA" id="ARBA00022729"/>
    </source>
</evidence>
<reference evidence="8" key="2">
    <citation type="submission" date="2025-09" db="UniProtKB">
        <authorList>
            <consortium name="Ensembl"/>
        </authorList>
    </citation>
    <scope>IDENTIFICATION</scope>
</reference>
<dbReference type="InterPro" id="IPR003599">
    <property type="entry name" value="Ig_sub"/>
</dbReference>
<keyword evidence="4" id="KW-0393">Immunoglobulin domain</keyword>
<name>A0A8C0ZJ09_CYACU</name>
<evidence type="ECO:0000256" key="4">
    <source>
        <dbReference type="ARBA" id="ARBA00023319"/>
    </source>
</evidence>
<dbReference type="AlphaFoldDB" id="A0A8C0ZJ09"/>
<proteinExistence type="predicted"/>
<keyword evidence="2" id="KW-1015">Disulfide bond</keyword>
<dbReference type="SMART" id="SM00406">
    <property type="entry name" value="IGv"/>
    <property type="match status" value="1"/>
</dbReference>
<dbReference type="InterPro" id="IPR036179">
    <property type="entry name" value="Ig-like_dom_sf"/>
</dbReference>
<feature type="transmembrane region" description="Helical" evidence="6">
    <location>
        <begin position="459"/>
        <end position="483"/>
    </location>
</feature>
<evidence type="ECO:0000256" key="3">
    <source>
        <dbReference type="ARBA" id="ARBA00023180"/>
    </source>
</evidence>
<keyword evidence="3" id="KW-0325">Glycoprotein</keyword>
<organism evidence="8 9">
    <name type="scientific">Cyanistes caeruleus</name>
    <name type="common">Eurasian blue tit</name>
    <name type="synonym">Parus caeruleus</name>
    <dbReference type="NCBI Taxonomy" id="156563"/>
    <lineage>
        <taxon>Eukaryota</taxon>
        <taxon>Metazoa</taxon>
        <taxon>Chordata</taxon>
        <taxon>Craniata</taxon>
        <taxon>Vertebrata</taxon>
        <taxon>Euteleostomi</taxon>
        <taxon>Archelosauria</taxon>
        <taxon>Archosauria</taxon>
        <taxon>Dinosauria</taxon>
        <taxon>Saurischia</taxon>
        <taxon>Theropoda</taxon>
        <taxon>Coelurosauria</taxon>
        <taxon>Aves</taxon>
        <taxon>Neognathae</taxon>
        <taxon>Neoaves</taxon>
        <taxon>Telluraves</taxon>
        <taxon>Australaves</taxon>
        <taxon>Passeriformes</taxon>
        <taxon>Paridae</taxon>
        <taxon>Cyanistes</taxon>
    </lineage>
</organism>
<dbReference type="Pfam" id="PF07686">
    <property type="entry name" value="V-set"/>
    <property type="match status" value="1"/>
</dbReference>
<feature type="domain" description="Ig-like" evidence="7">
    <location>
        <begin position="240"/>
        <end position="331"/>
    </location>
</feature>
<sequence>MQKWDRFRTEKSVTLVMGAGSLEYLVLYASFSWLTKPGGCGRQPSMLESWAAGMCSVIYLYGAQHSHQAKLRQSLPSPAGRAQCPWPQPLTWGAQPVPGLEEQSGCVLPGKTWCLFPLGVGAQAGQGFSLQQPQDKVMVTAGETLTLNCTTSGIAGPGPVKWLKGWGNGSKTIYDQKGDSLPSVTRAVVESNTDFTIHIRNVQPEDMGTYYCVKYVKTDTGVDEVSQRGRGTEVSVQAKPSPPLVSGPRQRARPGQSVPFVCTTGGFFPEKIGVKWFKNKDPMVAQMPQVTEWRMKTYNMSSTVMVTLQKDDVRSQLTCEVQHSTVPEPLRGRFQLSSVLRVPPSVEVRTEPSSVEVNNTVVFTCLVKEFYPAKVSVSWLENGMEIKAENVSRPSELPQGLFELRSQVEVQAMEEKNGSTITCMVVHDAQAPANYSAVLWISNTAQGLSKESQMIKDDMLIYIVVGVVCTVLVLLVAAILYLIRVKQIKGKSSPSARLHEPEKSSEATTQESDPNNLTYADLNFDKERKTIRRMVEMSQQSEYACIQTNQAPNGDDNLTYADLDMVHLSKAPKRPAPRPEEAGSEYASVQITRK</sequence>
<feature type="transmembrane region" description="Helical" evidence="6">
    <location>
        <begin position="12"/>
        <end position="34"/>
    </location>
</feature>
<keyword evidence="1" id="KW-0732">Signal</keyword>
<keyword evidence="6" id="KW-0812">Transmembrane</keyword>
<gene>
    <name evidence="8" type="primary">LOC111938123</name>
</gene>
<dbReference type="SUPFAM" id="SSF48726">
    <property type="entry name" value="Immunoglobulin"/>
    <property type="match status" value="3"/>
</dbReference>
<evidence type="ECO:0000313" key="8">
    <source>
        <dbReference type="Ensembl" id="ENSCCEP00000024342.1"/>
    </source>
</evidence>
<dbReference type="InterPro" id="IPR003597">
    <property type="entry name" value="Ig_C1-set"/>
</dbReference>
<dbReference type="Gene3D" id="2.60.40.10">
    <property type="entry name" value="Immunoglobulins"/>
    <property type="match status" value="3"/>
</dbReference>
<feature type="compositionally biased region" description="Polar residues" evidence="5">
    <location>
        <begin position="506"/>
        <end position="518"/>
    </location>
</feature>
<evidence type="ECO:0000256" key="2">
    <source>
        <dbReference type="ARBA" id="ARBA00023157"/>
    </source>
</evidence>
<evidence type="ECO:0000313" key="9">
    <source>
        <dbReference type="Proteomes" id="UP000694410"/>
    </source>
</evidence>
<dbReference type="SMART" id="SM00409">
    <property type="entry name" value="IG"/>
    <property type="match status" value="2"/>
</dbReference>
<feature type="region of interest" description="Disordered" evidence="5">
    <location>
        <begin position="493"/>
        <end position="518"/>
    </location>
</feature>
<evidence type="ECO:0000256" key="6">
    <source>
        <dbReference type="SAM" id="Phobius"/>
    </source>
</evidence>
<dbReference type="InterPro" id="IPR013106">
    <property type="entry name" value="Ig_V-set"/>
</dbReference>
<dbReference type="SMART" id="SM00407">
    <property type="entry name" value="IGc1"/>
    <property type="match status" value="2"/>
</dbReference>